<accession>A0A917B9C3</accession>
<organism evidence="1 2">
    <name type="scientific">Subtercola lobariae</name>
    <dbReference type="NCBI Taxonomy" id="1588641"/>
    <lineage>
        <taxon>Bacteria</taxon>
        <taxon>Bacillati</taxon>
        <taxon>Actinomycetota</taxon>
        <taxon>Actinomycetes</taxon>
        <taxon>Micrococcales</taxon>
        <taxon>Microbacteriaceae</taxon>
        <taxon>Subtercola</taxon>
    </lineage>
</organism>
<dbReference type="AlphaFoldDB" id="A0A917B9C3"/>
<evidence type="ECO:0000313" key="1">
    <source>
        <dbReference type="EMBL" id="GGF31455.1"/>
    </source>
</evidence>
<dbReference type="Proteomes" id="UP000598775">
    <property type="component" value="Unassembled WGS sequence"/>
</dbReference>
<proteinExistence type="predicted"/>
<comment type="caution">
    <text evidence="1">The sequence shown here is derived from an EMBL/GenBank/DDBJ whole genome shotgun (WGS) entry which is preliminary data.</text>
</comment>
<sequence>MSDESVTCIVFGCARVADEFMTFTVCELHLVYAVCCEHANDRRQGAYFAAPEHANRGFVGLQSMSSS</sequence>
<dbReference type="RefSeq" id="WP_188678909.1">
    <property type="nucleotide sequence ID" value="NZ_BMGP01000004.1"/>
</dbReference>
<gene>
    <name evidence="1" type="ORF">GCM10011399_25760</name>
</gene>
<keyword evidence="2" id="KW-1185">Reference proteome</keyword>
<reference evidence="1 2" key="1">
    <citation type="journal article" date="2014" name="Int. J. Syst. Evol. Microbiol.">
        <title>Complete genome sequence of Corynebacterium casei LMG S-19264T (=DSM 44701T), isolated from a smear-ripened cheese.</title>
        <authorList>
            <consortium name="US DOE Joint Genome Institute (JGI-PGF)"/>
            <person name="Walter F."/>
            <person name="Albersmeier A."/>
            <person name="Kalinowski J."/>
            <person name="Ruckert C."/>
        </authorList>
    </citation>
    <scope>NUCLEOTIDE SEQUENCE [LARGE SCALE GENOMIC DNA]</scope>
    <source>
        <strain evidence="1 2">CGMCC 1.12976</strain>
    </source>
</reference>
<evidence type="ECO:0000313" key="2">
    <source>
        <dbReference type="Proteomes" id="UP000598775"/>
    </source>
</evidence>
<dbReference type="EMBL" id="BMGP01000004">
    <property type="protein sequence ID" value="GGF31455.1"/>
    <property type="molecule type" value="Genomic_DNA"/>
</dbReference>
<name>A0A917B9C3_9MICO</name>
<protein>
    <submittedName>
        <fullName evidence="1">Uncharacterized protein</fullName>
    </submittedName>
</protein>